<dbReference type="OrthoDB" id="9812340at2"/>
<gene>
    <name evidence="1" type="ordered locus">Turpa_1765</name>
</gene>
<dbReference type="STRING" id="869212.Turpa_1765"/>
<accession>I4B555</accession>
<dbReference type="KEGG" id="tpx:Turpa_1765"/>
<evidence type="ECO:0008006" key="3">
    <source>
        <dbReference type="Google" id="ProtNLM"/>
    </source>
</evidence>
<dbReference type="AlphaFoldDB" id="I4B555"/>
<dbReference type="HOGENOM" id="CLU_174612_4_1_12"/>
<dbReference type="InterPro" id="IPR022453">
    <property type="entry name" value="Znf_MqsA-type"/>
</dbReference>
<dbReference type="Proteomes" id="UP000006048">
    <property type="component" value="Chromosome"/>
</dbReference>
<reference evidence="1 2" key="1">
    <citation type="submission" date="2012-06" db="EMBL/GenBank/DDBJ databases">
        <title>The complete chromosome of genome of Turneriella parva DSM 21527.</title>
        <authorList>
            <consortium name="US DOE Joint Genome Institute (JGI-PGF)"/>
            <person name="Lucas S."/>
            <person name="Han J."/>
            <person name="Lapidus A."/>
            <person name="Bruce D."/>
            <person name="Goodwin L."/>
            <person name="Pitluck S."/>
            <person name="Peters L."/>
            <person name="Kyrpides N."/>
            <person name="Mavromatis K."/>
            <person name="Ivanova N."/>
            <person name="Mikhailova N."/>
            <person name="Chertkov O."/>
            <person name="Detter J.C."/>
            <person name="Tapia R."/>
            <person name="Han C."/>
            <person name="Land M."/>
            <person name="Hauser L."/>
            <person name="Markowitz V."/>
            <person name="Cheng J.-F."/>
            <person name="Hugenholtz P."/>
            <person name="Woyke T."/>
            <person name="Wu D."/>
            <person name="Gronow S."/>
            <person name="Wellnitz S."/>
            <person name="Brambilla E."/>
            <person name="Klenk H.-P."/>
            <person name="Eisen J.A."/>
        </authorList>
    </citation>
    <scope>NUCLEOTIDE SEQUENCE [LARGE SCALE GENOMIC DNA]</scope>
    <source>
        <strain evidence="2">ATCC BAA-1111 / DSM 21527 / NCTC 11395 / H</strain>
    </source>
</reference>
<dbReference type="PATRIC" id="fig|869212.3.peg.1766"/>
<dbReference type="EMBL" id="CP002959">
    <property type="protein sequence ID" value="AFM12412.1"/>
    <property type="molecule type" value="Genomic_DNA"/>
</dbReference>
<dbReference type="CDD" id="cd12870">
    <property type="entry name" value="MqsA"/>
    <property type="match status" value="1"/>
</dbReference>
<dbReference type="Gene3D" id="3.10.20.860">
    <property type="match status" value="1"/>
</dbReference>
<dbReference type="RefSeq" id="WP_014802921.1">
    <property type="nucleotide sequence ID" value="NC_018020.1"/>
</dbReference>
<dbReference type="NCBIfam" id="TIGR03831">
    <property type="entry name" value="YgiT_finger"/>
    <property type="match status" value="1"/>
</dbReference>
<keyword evidence="2" id="KW-1185">Reference proteome</keyword>
<organism evidence="1 2">
    <name type="scientific">Turneriella parva (strain ATCC BAA-1111 / DSM 21527 / NCTC 11395 / H)</name>
    <name type="common">Leptospira parva</name>
    <dbReference type="NCBI Taxonomy" id="869212"/>
    <lineage>
        <taxon>Bacteria</taxon>
        <taxon>Pseudomonadati</taxon>
        <taxon>Spirochaetota</taxon>
        <taxon>Spirochaetia</taxon>
        <taxon>Leptospirales</taxon>
        <taxon>Leptospiraceae</taxon>
        <taxon>Turneriella</taxon>
    </lineage>
</organism>
<protein>
    <recommendedName>
        <fullName evidence="3">Zinc finger, YgiT-type</fullName>
    </recommendedName>
</protein>
<evidence type="ECO:0000313" key="2">
    <source>
        <dbReference type="Proteomes" id="UP000006048"/>
    </source>
</evidence>
<sequence>MIRHCNICKTGELKPGLTHVTLNRKSAIIIIKDVPAEICDNCGEFYLDEPRTEAVLAIAENASRSGSEVEIKRFQAA</sequence>
<proteinExistence type="predicted"/>
<name>I4B555_TURPD</name>
<evidence type="ECO:0000313" key="1">
    <source>
        <dbReference type="EMBL" id="AFM12412.1"/>
    </source>
</evidence>